<dbReference type="RefSeq" id="WP_158364107.1">
    <property type="nucleotide sequence ID" value="NZ_JAOQKC010000016.1"/>
</dbReference>
<dbReference type="InterPro" id="IPR025164">
    <property type="entry name" value="Toastrack_DUF4097"/>
</dbReference>
<evidence type="ECO:0000256" key="1">
    <source>
        <dbReference type="SAM" id="MobiDB-lite"/>
    </source>
</evidence>
<reference evidence="3 4" key="1">
    <citation type="journal article" date="2021" name="ISME Commun">
        <title>Automated analysis of genomic sequences facilitates high-throughput and comprehensive description of bacteria.</title>
        <authorList>
            <person name="Hitch T.C.A."/>
        </authorList>
    </citation>
    <scope>NUCLEOTIDE SEQUENCE [LARGE SCALE GENOMIC DNA]</scope>
    <source>
        <strain evidence="3 4">Sanger_04</strain>
    </source>
</reference>
<sequence>MKRFTKICLILAAVLTALGMIGVGVGFLLGAKPEQLAGNLSYTAPSLSRSHGQNKDSNSGDSSEYTYDSAIRRLELDVHYASVTIGTSEDDHISVKARNAGKYFKESVEDGDMLVLEDERPKGKATLELEILLPDRVLEEMELDLGAAELTADRLQARQFSLDIGAGAGTIQSLLTSEDASLDIDVGELTIGYFDGSDLELDCGTGQLSITVAGEEQDYNYDLECGIGSIDIGGSSYSGLSSSHSVDNGAARIISADCGMGAISLRFAGEQPASHDIETGHSGSEL</sequence>
<dbReference type="EMBL" id="JAOQKC010000016">
    <property type="protein sequence ID" value="MCU6697568.1"/>
    <property type="molecule type" value="Genomic_DNA"/>
</dbReference>
<gene>
    <name evidence="3" type="ORF">OCV63_11800</name>
</gene>
<protein>
    <submittedName>
        <fullName evidence="3">DUF4097 domain-containing protein</fullName>
    </submittedName>
</protein>
<accession>A0ABT2RZ79</accession>
<evidence type="ECO:0000259" key="2">
    <source>
        <dbReference type="Pfam" id="PF13349"/>
    </source>
</evidence>
<evidence type="ECO:0000313" key="4">
    <source>
        <dbReference type="Proteomes" id="UP001652461"/>
    </source>
</evidence>
<dbReference type="Gene3D" id="2.160.20.120">
    <property type="match status" value="1"/>
</dbReference>
<feature type="domain" description="DUF4097" evidence="2">
    <location>
        <begin position="71"/>
        <end position="232"/>
    </location>
</feature>
<feature type="region of interest" description="Disordered" evidence="1">
    <location>
        <begin position="45"/>
        <end position="64"/>
    </location>
</feature>
<keyword evidence="4" id="KW-1185">Reference proteome</keyword>
<organism evidence="3 4">
    <name type="scientific">Laedolimicola ammoniilytica</name>
    <dbReference type="NCBI Taxonomy" id="2981771"/>
    <lineage>
        <taxon>Bacteria</taxon>
        <taxon>Bacillati</taxon>
        <taxon>Bacillota</taxon>
        <taxon>Clostridia</taxon>
        <taxon>Lachnospirales</taxon>
        <taxon>Lachnospiraceae</taxon>
        <taxon>Laedolimicola</taxon>
    </lineage>
</organism>
<comment type="caution">
    <text evidence="3">The sequence shown here is derived from an EMBL/GenBank/DDBJ whole genome shotgun (WGS) entry which is preliminary data.</text>
</comment>
<dbReference type="Pfam" id="PF13349">
    <property type="entry name" value="DUF4097"/>
    <property type="match status" value="1"/>
</dbReference>
<name>A0ABT2RZ79_9FIRM</name>
<dbReference type="Proteomes" id="UP001652461">
    <property type="component" value="Unassembled WGS sequence"/>
</dbReference>
<proteinExistence type="predicted"/>
<evidence type="ECO:0000313" key="3">
    <source>
        <dbReference type="EMBL" id="MCU6697568.1"/>
    </source>
</evidence>